<accession>A0ACC1PCA4</accession>
<protein>
    <submittedName>
        <fullName evidence="1">Uncharacterized protein</fullName>
    </submittedName>
</protein>
<reference evidence="1" key="1">
    <citation type="submission" date="2022-08" db="EMBL/GenBank/DDBJ databases">
        <title>Genome Sequence of Pycnoporus sanguineus.</title>
        <authorList>
            <person name="Buettner E."/>
        </authorList>
    </citation>
    <scope>NUCLEOTIDE SEQUENCE</scope>
    <source>
        <strain evidence="1">CG-C14</strain>
    </source>
</reference>
<dbReference type="Proteomes" id="UP001144978">
    <property type="component" value="Unassembled WGS sequence"/>
</dbReference>
<proteinExistence type="predicted"/>
<comment type="caution">
    <text evidence="1">The sequence shown here is derived from an EMBL/GenBank/DDBJ whole genome shotgun (WGS) entry which is preliminary data.</text>
</comment>
<keyword evidence="2" id="KW-1185">Reference proteome</keyword>
<organism evidence="1 2">
    <name type="scientific">Trametes sanguinea</name>
    <dbReference type="NCBI Taxonomy" id="158606"/>
    <lineage>
        <taxon>Eukaryota</taxon>
        <taxon>Fungi</taxon>
        <taxon>Dikarya</taxon>
        <taxon>Basidiomycota</taxon>
        <taxon>Agaricomycotina</taxon>
        <taxon>Agaricomycetes</taxon>
        <taxon>Polyporales</taxon>
        <taxon>Polyporaceae</taxon>
        <taxon>Trametes</taxon>
    </lineage>
</organism>
<gene>
    <name evidence="1" type="ORF">NUW54_g8588</name>
</gene>
<dbReference type="EMBL" id="JANSHE010002691">
    <property type="protein sequence ID" value="KAJ2990063.1"/>
    <property type="molecule type" value="Genomic_DNA"/>
</dbReference>
<name>A0ACC1PCA4_9APHY</name>
<evidence type="ECO:0000313" key="2">
    <source>
        <dbReference type="Proteomes" id="UP001144978"/>
    </source>
</evidence>
<sequence>MTGKRARKGRSKLTPPTGGMSSTAASSSLSLKKGSASILRLPPQALRLIVEGILDDYYPPTAWFASLATICKTLLPYVEAVLYDDVLLETCPMARTYLHSVVKSQRPHRAAAVRSLALNIRKATSVVQPFEKAFAKLTNLYDLALVSDTVELFEALLVTPPHLRILRVGGRNYPACFHDILTAHSRIDDLSIEFVCNISSAKGSKTQRTRLLSDGALLPSIKTLSLSAGTFSPTLVRYSYPITSLELLKPSHEDTTYALKLFSQTLVSFSILKLITSECPSRCFWPTWALLLRRVLLTPS</sequence>
<evidence type="ECO:0000313" key="1">
    <source>
        <dbReference type="EMBL" id="KAJ2990063.1"/>
    </source>
</evidence>